<gene>
    <name evidence="1" type="ORF">LCGC14_2096810</name>
</gene>
<protein>
    <submittedName>
        <fullName evidence="1">Uncharacterized protein</fullName>
    </submittedName>
</protein>
<comment type="caution">
    <text evidence="1">The sequence shown here is derived from an EMBL/GenBank/DDBJ whole genome shotgun (WGS) entry which is preliminary data.</text>
</comment>
<name>A0A0F9EYG5_9ZZZZ</name>
<accession>A0A0F9EYG5</accession>
<reference evidence="1" key="1">
    <citation type="journal article" date="2015" name="Nature">
        <title>Complex archaea that bridge the gap between prokaryotes and eukaryotes.</title>
        <authorList>
            <person name="Spang A."/>
            <person name="Saw J.H."/>
            <person name="Jorgensen S.L."/>
            <person name="Zaremba-Niedzwiedzka K."/>
            <person name="Martijn J."/>
            <person name="Lind A.E."/>
            <person name="van Eijk R."/>
            <person name="Schleper C."/>
            <person name="Guy L."/>
            <person name="Ettema T.J."/>
        </authorList>
    </citation>
    <scope>NUCLEOTIDE SEQUENCE</scope>
</reference>
<proteinExistence type="predicted"/>
<dbReference type="EMBL" id="LAZR01025648">
    <property type="protein sequence ID" value="KKL71251.1"/>
    <property type="molecule type" value="Genomic_DNA"/>
</dbReference>
<evidence type="ECO:0000313" key="1">
    <source>
        <dbReference type="EMBL" id="KKL71251.1"/>
    </source>
</evidence>
<sequence>MAHSPELHLELAANIAKIALQMYQAGKISQDRAINRFERALGHIDIYKAERKCMKVTFGTR</sequence>
<dbReference type="AlphaFoldDB" id="A0A0F9EYG5"/>
<organism evidence="1">
    <name type="scientific">marine sediment metagenome</name>
    <dbReference type="NCBI Taxonomy" id="412755"/>
    <lineage>
        <taxon>unclassified sequences</taxon>
        <taxon>metagenomes</taxon>
        <taxon>ecological metagenomes</taxon>
    </lineage>
</organism>